<evidence type="ECO:0000313" key="2">
    <source>
        <dbReference type="EMBL" id="CAI2363975.1"/>
    </source>
</evidence>
<evidence type="ECO:0000256" key="1">
    <source>
        <dbReference type="SAM" id="MobiDB-lite"/>
    </source>
</evidence>
<keyword evidence="3" id="KW-1185">Reference proteome</keyword>
<feature type="compositionally biased region" description="Basic residues" evidence="1">
    <location>
        <begin position="377"/>
        <end position="389"/>
    </location>
</feature>
<sequence length="489" mass="56223">METKESKNNCDKKFETSPRYQGLLDGRKMKGIKKNTERRSEYNKNESVIKMFNIPQTQVYKKLSNYCSTARQNSLSQSRIKSVYKIGRVRNPQTKRAKESDKRSKIKLSGISKKTESKTKKSKIHVKASEHTRSQYIHQIESTQHHTVNNRSREEHRKRRSMKNTHRNQLFRNIRNEVGQKPNFQVKIIEMNKSKNHALNPVKVTPGEVMIEMVDEHKNESKIPKIKKGMIHRMNEDSLDKSDNGKGSIVSLDSKPRRSGSVSKLKQPTEVHTQCKMNSFLTKDKNKENIELKLRSMSNSDLFSPVNAREQLYDQPYNETDRASKKQGLSSRDSSMSKSGVRARKPPTVPRPFRLSASNSRKKEDTTPQGSEDRNPHYKSFKAKKVPHSHRVPFMVLHSAKNLTQPEKFTLKTDQRSVSKNRSSSNKNNDSEEEGYESKFTSMNLSKVVATTSKNKDSSNFGDLDIDELIKLAESSEDLKMTTSQGKED</sequence>
<feature type="region of interest" description="Disordered" evidence="1">
    <location>
        <begin position="144"/>
        <end position="166"/>
    </location>
</feature>
<evidence type="ECO:0000313" key="3">
    <source>
        <dbReference type="Proteomes" id="UP001295684"/>
    </source>
</evidence>
<dbReference type="EMBL" id="CAMPGE010005128">
    <property type="protein sequence ID" value="CAI2363975.1"/>
    <property type="molecule type" value="Genomic_DNA"/>
</dbReference>
<feature type="region of interest" description="Disordered" evidence="1">
    <location>
        <begin position="405"/>
        <end position="443"/>
    </location>
</feature>
<accession>A0AAD1XB28</accession>
<proteinExistence type="predicted"/>
<feature type="compositionally biased region" description="Basic residues" evidence="1">
    <location>
        <begin position="156"/>
        <end position="166"/>
    </location>
</feature>
<feature type="region of interest" description="Disordered" evidence="1">
    <location>
        <begin position="93"/>
        <end position="128"/>
    </location>
</feature>
<comment type="caution">
    <text evidence="2">The sequence shown here is derived from an EMBL/GenBank/DDBJ whole genome shotgun (WGS) entry which is preliminary data.</text>
</comment>
<dbReference type="Proteomes" id="UP001295684">
    <property type="component" value="Unassembled WGS sequence"/>
</dbReference>
<protein>
    <submittedName>
        <fullName evidence="2">Uncharacterized protein</fullName>
    </submittedName>
</protein>
<feature type="region of interest" description="Disordered" evidence="1">
    <location>
        <begin position="235"/>
        <end position="282"/>
    </location>
</feature>
<dbReference type="AlphaFoldDB" id="A0AAD1XB28"/>
<feature type="compositionally biased region" description="Low complexity" evidence="1">
    <location>
        <begin position="418"/>
        <end position="428"/>
    </location>
</feature>
<name>A0AAD1XB28_EUPCR</name>
<reference evidence="2" key="1">
    <citation type="submission" date="2023-07" db="EMBL/GenBank/DDBJ databases">
        <authorList>
            <consortium name="AG Swart"/>
            <person name="Singh M."/>
            <person name="Singh A."/>
            <person name="Seah K."/>
            <person name="Emmerich C."/>
        </authorList>
    </citation>
    <scope>NUCLEOTIDE SEQUENCE</scope>
    <source>
        <strain evidence="2">DP1</strain>
    </source>
</reference>
<gene>
    <name evidence="2" type="ORF">ECRASSUSDP1_LOCUS5315</name>
</gene>
<feature type="compositionally biased region" description="Basic and acidic residues" evidence="1">
    <location>
        <begin position="235"/>
        <end position="244"/>
    </location>
</feature>
<feature type="compositionally biased region" description="Polar residues" evidence="1">
    <location>
        <begin position="327"/>
        <end position="338"/>
    </location>
</feature>
<feature type="region of interest" description="Disordered" evidence="1">
    <location>
        <begin position="313"/>
        <end position="389"/>
    </location>
</feature>
<organism evidence="2 3">
    <name type="scientific">Euplotes crassus</name>
    <dbReference type="NCBI Taxonomy" id="5936"/>
    <lineage>
        <taxon>Eukaryota</taxon>
        <taxon>Sar</taxon>
        <taxon>Alveolata</taxon>
        <taxon>Ciliophora</taxon>
        <taxon>Intramacronucleata</taxon>
        <taxon>Spirotrichea</taxon>
        <taxon>Hypotrichia</taxon>
        <taxon>Euplotida</taxon>
        <taxon>Euplotidae</taxon>
        <taxon>Moneuplotes</taxon>
    </lineage>
</organism>
<feature type="compositionally biased region" description="Polar residues" evidence="1">
    <location>
        <begin position="260"/>
        <end position="281"/>
    </location>
</feature>
<feature type="compositionally biased region" description="Basic and acidic residues" evidence="1">
    <location>
        <begin position="361"/>
        <end position="376"/>
    </location>
</feature>